<feature type="transmembrane region" description="Helical" evidence="1">
    <location>
        <begin position="40"/>
        <end position="59"/>
    </location>
</feature>
<evidence type="ECO:0000313" key="2">
    <source>
        <dbReference type="EMBL" id="MBD0850498.1"/>
    </source>
</evidence>
<dbReference type="EMBL" id="JABTCG010000002">
    <property type="protein sequence ID" value="MBD0850498.1"/>
    <property type="molecule type" value="Genomic_DNA"/>
</dbReference>
<proteinExistence type="predicted"/>
<sequence>MKKKAVLFLVPFIVVSYLLHNDYRAYSYKNHITDFGLADVGYNLFAVTLMALLSWTGAFKFSKNKFLDILIITGTYVFVEIVSYFIPLFGVFDIKDVIALLFSGTLTLCLFRFFDKEAFEKSRVALKQYF</sequence>
<reference evidence="2 3" key="1">
    <citation type="submission" date="2020-05" db="EMBL/GenBank/DDBJ databases">
        <title>The draft genome sequence of Maribacter arenosus CAU 1321.</title>
        <authorList>
            <person name="Mu L."/>
        </authorList>
    </citation>
    <scope>NUCLEOTIDE SEQUENCE [LARGE SCALE GENOMIC DNA]</scope>
    <source>
        <strain evidence="2 3">CAU 1321</strain>
    </source>
</reference>
<keyword evidence="3" id="KW-1185">Reference proteome</keyword>
<keyword evidence="1" id="KW-1133">Transmembrane helix</keyword>
<comment type="caution">
    <text evidence="2">The sequence shown here is derived from an EMBL/GenBank/DDBJ whole genome shotgun (WGS) entry which is preliminary data.</text>
</comment>
<feature type="transmembrane region" description="Helical" evidence="1">
    <location>
        <begin position="66"/>
        <end position="91"/>
    </location>
</feature>
<name>A0ABR7VDV1_9FLAO</name>
<feature type="transmembrane region" description="Helical" evidence="1">
    <location>
        <begin position="97"/>
        <end position="114"/>
    </location>
</feature>
<accession>A0ABR7VDV1</accession>
<dbReference type="Proteomes" id="UP000598350">
    <property type="component" value="Unassembled WGS sequence"/>
</dbReference>
<dbReference type="RefSeq" id="WP_188313623.1">
    <property type="nucleotide sequence ID" value="NZ_JABTCG010000002.1"/>
</dbReference>
<gene>
    <name evidence="2" type="ORF">HPE63_07450</name>
</gene>
<evidence type="ECO:0000313" key="3">
    <source>
        <dbReference type="Proteomes" id="UP000598350"/>
    </source>
</evidence>
<keyword evidence="1" id="KW-0472">Membrane</keyword>
<evidence type="ECO:0000256" key="1">
    <source>
        <dbReference type="SAM" id="Phobius"/>
    </source>
</evidence>
<evidence type="ECO:0008006" key="4">
    <source>
        <dbReference type="Google" id="ProtNLM"/>
    </source>
</evidence>
<protein>
    <recommendedName>
        <fullName evidence="4">Trypsin</fullName>
    </recommendedName>
</protein>
<organism evidence="2 3">
    <name type="scientific">Maribacter arenosus</name>
    <dbReference type="NCBI Taxonomy" id="1854708"/>
    <lineage>
        <taxon>Bacteria</taxon>
        <taxon>Pseudomonadati</taxon>
        <taxon>Bacteroidota</taxon>
        <taxon>Flavobacteriia</taxon>
        <taxon>Flavobacteriales</taxon>
        <taxon>Flavobacteriaceae</taxon>
        <taxon>Maribacter</taxon>
    </lineage>
</organism>
<keyword evidence="1" id="KW-0812">Transmembrane</keyword>